<dbReference type="EMBL" id="JH818655">
    <property type="protein sequence ID" value="EKC18238.1"/>
    <property type="molecule type" value="Genomic_DNA"/>
</dbReference>
<reference evidence="1" key="1">
    <citation type="journal article" date="2012" name="Nature">
        <title>The oyster genome reveals stress adaptation and complexity of shell formation.</title>
        <authorList>
            <person name="Zhang G."/>
            <person name="Fang X."/>
            <person name="Guo X."/>
            <person name="Li L."/>
            <person name="Luo R."/>
            <person name="Xu F."/>
            <person name="Yang P."/>
            <person name="Zhang L."/>
            <person name="Wang X."/>
            <person name="Qi H."/>
            <person name="Xiong Z."/>
            <person name="Que H."/>
            <person name="Xie Y."/>
            <person name="Holland P.W."/>
            <person name="Paps J."/>
            <person name="Zhu Y."/>
            <person name="Wu F."/>
            <person name="Chen Y."/>
            <person name="Wang J."/>
            <person name="Peng C."/>
            <person name="Meng J."/>
            <person name="Yang L."/>
            <person name="Liu J."/>
            <person name="Wen B."/>
            <person name="Zhang N."/>
            <person name="Huang Z."/>
            <person name="Zhu Q."/>
            <person name="Feng Y."/>
            <person name="Mount A."/>
            <person name="Hedgecock D."/>
            <person name="Xu Z."/>
            <person name="Liu Y."/>
            <person name="Domazet-Loso T."/>
            <person name="Du Y."/>
            <person name="Sun X."/>
            <person name="Zhang S."/>
            <person name="Liu B."/>
            <person name="Cheng P."/>
            <person name="Jiang X."/>
            <person name="Li J."/>
            <person name="Fan D."/>
            <person name="Wang W."/>
            <person name="Fu W."/>
            <person name="Wang T."/>
            <person name="Wang B."/>
            <person name="Zhang J."/>
            <person name="Peng Z."/>
            <person name="Li Y."/>
            <person name="Li N."/>
            <person name="Wang J."/>
            <person name="Chen M."/>
            <person name="He Y."/>
            <person name="Tan F."/>
            <person name="Song X."/>
            <person name="Zheng Q."/>
            <person name="Huang R."/>
            <person name="Yang H."/>
            <person name="Du X."/>
            <person name="Chen L."/>
            <person name="Yang M."/>
            <person name="Gaffney P.M."/>
            <person name="Wang S."/>
            <person name="Luo L."/>
            <person name="She Z."/>
            <person name="Ming Y."/>
            <person name="Huang W."/>
            <person name="Zhang S."/>
            <person name="Huang B."/>
            <person name="Zhang Y."/>
            <person name="Qu T."/>
            <person name="Ni P."/>
            <person name="Miao G."/>
            <person name="Wang J."/>
            <person name="Wang Q."/>
            <person name="Steinberg C.E."/>
            <person name="Wang H."/>
            <person name="Li N."/>
            <person name="Qian L."/>
            <person name="Zhang G."/>
            <person name="Li Y."/>
            <person name="Yang H."/>
            <person name="Liu X."/>
            <person name="Wang J."/>
            <person name="Yin Y."/>
            <person name="Wang J."/>
        </authorList>
    </citation>
    <scope>NUCLEOTIDE SEQUENCE [LARGE SCALE GENOMIC DNA]</scope>
    <source>
        <strain evidence="1">05x7-T-G4-1.051#20</strain>
    </source>
</reference>
<dbReference type="InParanoid" id="K1P9X7"/>
<name>K1P9X7_MAGGI</name>
<accession>K1P9X7</accession>
<gene>
    <name evidence="1" type="ORF">CGI_10014110</name>
</gene>
<organism evidence="1">
    <name type="scientific">Magallana gigas</name>
    <name type="common">Pacific oyster</name>
    <name type="synonym">Crassostrea gigas</name>
    <dbReference type="NCBI Taxonomy" id="29159"/>
    <lineage>
        <taxon>Eukaryota</taxon>
        <taxon>Metazoa</taxon>
        <taxon>Spiralia</taxon>
        <taxon>Lophotrochozoa</taxon>
        <taxon>Mollusca</taxon>
        <taxon>Bivalvia</taxon>
        <taxon>Autobranchia</taxon>
        <taxon>Pteriomorphia</taxon>
        <taxon>Ostreida</taxon>
        <taxon>Ostreoidea</taxon>
        <taxon>Ostreidae</taxon>
        <taxon>Magallana</taxon>
    </lineage>
</organism>
<proteinExistence type="predicted"/>
<protein>
    <submittedName>
        <fullName evidence="1">Uncharacterized protein</fullName>
    </submittedName>
</protein>
<dbReference type="HOGENOM" id="CLU_1817651_0_0_1"/>
<dbReference type="AlphaFoldDB" id="K1P9X7"/>
<evidence type="ECO:0000313" key="1">
    <source>
        <dbReference type="EMBL" id="EKC18238.1"/>
    </source>
</evidence>
<sequence>MLRVNSLYIDTGISISQSHSNILCVGKCFTKTGFFSAARVNPPSTLEKCLKGLKEYLGAHGSVPVSAYSDGFSFFKSVLDILAQISRGEVQILSGITVVIHDRDGTIIQNINKLKKKRFKIKTRDKQFFGISCVHGLPAVRT</sequence>